<protein>
    <submittedName>
        <fullName evidence="4">Armadillo-type protein</fullName>
    </submittedName>
</protein>
<dbReference type="GO" id="GO:0005737">
    <property type="term" value="C:cytoplasm"/>
    <property type="evidence" value="ECO:0007669"/>
    <property type="project" value="TreeGrafter"/>
</dbReference>
<dbReference type="InterPro" id="IPR057566">
    <property type="entry name" value="TPR_TTI1_N"/>
</dbReference>
<dbReference type="InterPro" id="IPR049362">
    <property type="entry name" value="TTI1_rpt"/>
</dbReference>
<dbReference type="InterPro" id="IPR016441">
    <property type="entry name" value="Tti1"/>
</dbReference>
<dbReference type="InterPro" id="IPR057567">
    <property type="entry name" value="TPR_TTI1_C"/>
</dbReference>
<name>A0AAE0XF67_9PEZI</name>
<accession>A0AAE0XF67</accession>
<comment type="caution">
    <text evidence="4">The sequence shown here is derived from an EMBL/GenBank/DDBJ whole genome shotgun (WGS) entry which is preliminary data.</text>
</comment>
<feature type="domain" description="TTI1 N-terminal TPR" evidence="2">
    <location>
        <begin position="15"/>
        <end position="357"/>
    </location>
</feature>
<dbReference type="PANTHER" id="PTHR18460">
    <property type="entry name" value="TEL2 INTERACTING PROTEIN 1 TTI1 FAMILY MEMBER"/>
    <property type="match status" value="1"/>
</dbReference>
<reference evidence="4" key="2">
    <citation type="submission" date="2023-06" db="EMBL/GenBank/DDBJ databases">
        <authorList>
            <consortium name="Lawrence Berkeley National Laboratory"/>
            <person name="Haridas S."/>
            <person name="Hensen N."/>
            <person name="Bonometti L."/>
            <person name="Westerberg I."/>
            <person name="Brannstrom I.O."/>
            <person name="Guillou S."/>
            <person name="Cros-Aarteil S."/>
            <person name="Calhoun S."/>
            <person name="Kuo A."/>
            <person name="Mondo S."/>
            <person name="Pangilinan J."/>
            <person name="Riley R."/>
            <person name="Labutti K."/>
            <person name="Andreopoulos B."/>
            <person name="Lipzen A."/>
            <person name="Chen C."/>
            <person name="Yanf M."/>
            <person name="Daum C."/>
            <person name="Ng V."/>
            <person name="Clum A."/>
            <person name="Steindorff A."/>
            <person name="Ohm R."/>
            <person name="Martin F."/>
            <person name="Silar P."/>
            <person name="Natvig D."/>
            <person name="Lalanne C."/>
            <person name="Gautier V."/>
            <person name="Ament-Velasquez S.L."/>
            <person name="Kruys A."/>
            <person name="Hutchinson M.I."/>
            <person name="Powell A.J."/>
            <person name="Barry K."/>
            <person name="Miller A.N."/>
            <person name="Grigoriev I.V."/>
            <person name="Debuchy R."/>
            <person name="Gladieux P."/>
            <person name="Thoren M.H."/>
            <person name="Johannesson H."/>
        </authorList>
    </citation>
    <scope>NUCLEOTIDE SEQUENCE</scope>
    <source>
        <strain evidence="4">CBS 314.62</strain>
    </source>
</reference>
<dbReference type="InterPro" id="IPR016024">
    <property type="entry name" value="ARM-type_fold"/>
</dbReference>
<dbReference type="EMBL" id="JAULSO010000001">
    <property type="protein sequence ID" value="KAK3692353.1"/>
    <property type="molecule type" value="Genomic_DNA"/>
</dbReference>
<dbReference type="PANTHER" id="PTHR18460:SF3">
    <property type="entry name" value="TELO2-INTERACTING PROTEIN 1 HOMOLOG"/>
    <property type="match status" value="1"/>
</dbReference>
<dbReference type="AlphaFoldDB" id="A0AAE0XF67"/>
<organism evidence="4 5">
    <name type="scientific">Podospora appendiculata</name>
    <dbReference type="NCBI Taxonomy" id="314037"/>
    <lineage>
        <taxon>Eukaryota</taxon>
        <taxon>Fungi</taxon>
        <taxon>Dikarya</taxon>
        <taxon>Ascomycota</taxon>
        <taxon>Pezizomycotina</taxon>
        <taxon>Sordariomycetes</taxon>
        <taxon>Sordariomycetidae</taxon>
        <taxon>Sordariales</taxon>
        <taxon>Podosporaceae</taxon>
        <taxon>Podospora</taxon>
    </lineage>
</organism>
<dbReference type="Pfam" id="PF24181">
    <property type="entry name" value="TPR_TTI1_C"/>
    <property type="match status" value="1"/>
</dbReference>
<evidence type="ECO:0000313" key="4">
    <source>
        <dbReference type="EMBL" id="KAK3692353.1"/>
    </source>
</evidence>
<evidence type="ECO:0000259" key="3">
    <source>
        <dbReference type="Pfam" id="PF24181"/>
    </source>
</evidence>
<feature type="region of interest" description="Disordered" evidence="1">
    <location>
        <begin position="777"/>
        <end position="849"/>
    </location>
</feature>
<evidence type="ECO:0000313" key="5">
    <source>
        <dbReference type="Proteomes" id="UP001270362"/>
    </source>
</evidence>
<dbReference type="Gene3D" id="1.25.10.10">
    <property type="entry name" value="Leucine-rich Repeat Variant"/>
    <property type="match status" value="2"/>
</dbReference>
<dbReference type="Pfam" id="PF24173">
    <property type="entry name" value="TPR_TTI1_N"/>
    <property type="match status" value="1"/>
</dbReference>
<dbReference type="InterPro" id="IPR011989">
    <property type="entry name" value="ARM-like"/>
</dbReference>
<gene>
    <name evidence="4" type="ORF">B0T22DRAFT_503331</name>
</gene>
<reference evidence="4" key="1">
    <citation type="journal article" date="2023" name="Mol. Phylogenet. Evol.">
        <title>Genome-scale phylogeny and comparative genomics of the fungal order Sordariales.</title>
        <authorList>
            <person name="Hensen N."/>
            <person name="Bonometti L."/>
            <person name="Westerberg I."/>
            <person name="Brannstrom I.O."/>
            <person name="Guillou S."/>
            <person name="Cros-Aarteil S."/>
            <person name="Calhoun S."/>
            <person name="Haridas S."/>
            <person name="Kuo A."/>
            <person name="Mondo S."/>
            <person name="Pangilinan J."/>
            <person name="Riley R."/>
            <person name="LaButti K."/>
            <person name="Andreopoulos B."/>
            <person name="Lipzen A."/>
            <person name="Chen C."/>
            <person name="Yan M."/>
            <person name="Daum C."/>
            <person name="Ng V."/>
            <person name="Clum A."/>
            <person name="Steindorff A."/>
            <person name="Ohm R.A."/>
            <person name="Martin F."/>
            <person name="Silar P."/>
            <person name="Natvig D.O."/>
            <person name="Lalanne C."/>
            <person name="Gautier V."/>
            <person name="Ament-Velasquez S.L."/>
            <person name="Kruys A."/>
            <person name="Hutchinson M.I."/>
            <person name="Powell A.J."/>
            <person name="Barry K."/>
            <person name="Miller A.N."/>
            <person name="Grigoriev I.V."/>
            <person name="Debuchy R."/>
            <person name="Gladieux P."/>
            <person name="Hiltunen Thoren M."/>
            <person name="Johannesson H."/>
        </authorList>
    </citation>
    <scope>NUCLEOTIDE SEQUENCE</scope>
    <source>
        <strain evidence="4">CBS 314.62</strain>
    </source>
</reference>
<evidence type="ECO:0000256" key="1">
    <source>
        <dbReference type="SAM" id="MobiDB-lite"/>
    </source>
</evidence>
<dbReference type="SUPFAM" id="SSF48371">
    <property type="entry name" value="ARM repeat"/>
    <property type="match status" value="1"/>
</dbReference>
<dbReference type="Proteomes" id="UP001270362">
    <property type="component" value="Unassembled WGS sequence"/>
</dbReference>
<proteinExistence type="predicted"/>
<feature type="compositionally biased region" description="Basic and acidic residues" evidence="1">
    <location>
        <begin position="777"/>
        <end position="789"/>
    </location>
</feature>
<evidence type="ECO:0000259" key="2">
    <source>
        <dbReference type="Pfam" id="PF24173"/>
    </source>
</evidence>
<dbReference type="Pfam" id="PF21547">
    <property type="entry name" value="TTI1"/>
    <property type="match status" value="1"/>
</dbReference>
<keyword evidence="5" id="KW-1185">Reference proteome</keyword>
<sequence length="1144" mass="122956">MAPTQPSNPRAAFLQKLKPVCVPLSQLAIRSTDKAASAKEVLGLLDTLVEIWTAQASSDASILDDKLADYVFFPITYLLRSQDQYPVRVIEATIRLLGPLVQYGWKANMPQKLAQQLLVFLSFTIGGIPDQPKKREVPEETIIEGYRAIAAIITATGPSTLISSSSAEGQTISALSHSVSVVLDGISASFTPLIQLEALQCLRAVFTSISDNAILAKFLPGTVSALTKPLSPPLQQKTQARVLVSCLEVLNLVLVSVLADIKMRAILNKTDNATKPEAGPQVEIDDTRLRVELTPAWLKATAAQIKIALSSVLKLRNHESENVQSALDRLCVNLLDECHLSLADCESILVESAMMLEDEERQSSTIQTSLRDLASIYPKLGDSIKSTLYSWITGLPRLMQSGEERIKQIAIRNILRGTKLAAALNIDSSTLDDSLGNSLRDSIVELIRNSKPSKVTDYIGTDGDISSNTDLVGSHMAISTYRPVILNSEGQKTTREEINTLITNVGSSTQQAELATAMLGYLRDSDGVDQIASYWLAFELLKSTFAQSSDLDELFDLSSLEESRSQQQAFQELYDFSASVLSSHSDSLDNDWRLEAIALEVTAFAASRLKADFRPELIDVLYPVTTFLGSQVPQLRGHAITTLNKLASSCGYESVSALIVDNADYMVNSISLRLNTFDISPASTKVLTMMVRLTGPKLIPFLDDVVAAIFAALDNYHGYPIFVESLFSVLSEVVTQGVKSDMLLLEDSSVSKPVDHKKRKPGSLGIKGILAILEQRAERSERSTNEAKQDVTQSHPTKPRGPEKGNEAESLLNSLLFPGGNDDKDDDEGAGEKKPEEEQAVDTPDLPKTPTYSLLSRVLTLTQHYLTSPTPTLRKSLLDLVSTVSPALAPDENAFLPLVNTIWPVAIARLHDPEPFVAVAACRALAALSATAGDFLSSRFKTEWGGGLGNWFAKARAEALKARRGGGGGGTAKGSGTDFGRNGASAASRMLGLRPGASGDSASSAGIVIPSRVAQPEEGTLTQASVSLSVAASPSALSYSSPSSSSSSFGALGRFTQASQVWEAAVGLLGAIVTCVRVDDDMFDEILDLVGDVLAENDAIREALEAVNADAVWLALYAQGRVEWKAEPVVEGVVFARMEVGAAA</sequence>
<feature type="domain" description="TTI1 C-terminal TPR" evidence="3">
    <location>
        <begin position="778"/>
        <end position="942"/>
    </location>
</feature>
<dbReference type="FunFam" id="1.25.10.10:FF:001401">
    <property type="entry name" value="Uncharacterized protein"/>
    <property type="match status" value="1"/>
</dbReference>
<dbReference type="InterPro" id="IPR052587">
    <property type="entry name" value="TELO2-interacting_protein_1"/>
</dbReference>
<dbReference type="PIRSF" id="PIRSF005250">
    <property type="entry name" value="UCP005250"/>
    <property type="match status" value="1"/>
</dbReference>